<feature type="compositionally biased region" description="Basic and acidic residues" evidence="5">
    <location>
        <begin position="219"/>
        <end position="228"/>
    </location>
</feature>
<keyword evidence="2 6" id="KW-0812">Transmembrane</keyword>
<protein>
    <recommendedName>
        <fullName evidence="7">Peptidase S54 rhomboid domain-containing protein</fullName>
    </recommendedName>
</protein>
<proteinExistence type="predicted"/>
<comment type="caution">
    <text evidence="8">The sequence shown here is derived from an EMBL/GenBank/DDBJ whole genome shotgun (WGS) entry which is preliminary data.</text>
</comment>
<feature type="transmembrane region" description="Helical" evidence="6">
    <location>
        <begin position="79"/>
        <end position="97"/>
    </location>
</feature>
<reference evidence="8" key="1">
    <citation type="journal article" date="2014" name="Int. J. Syst. Evol. Microbiol.">
        <title>Complete genome sequence of Corynebacterium casei LMG S-19264T (=DSM 44701T), isolated from a smear-ripened cheese.</title>
        <authorList>
            <consortium name="US DOE Joint Genome Institute (JGI-PGF)"/>
            <person name="Walter F."/>
            <person name="Albersmeier A."/>
            <person name="Kalinowski J."/>
            <person name="Ruckert C."/>
        </authorList>
    </citation>
    <scope>NUCLEOTIDE SEQUENCE</scope>
    <source>
        <strain evidence="8">JCM 13306</strain>
    </source>
</reference>
<organism evidence="8 9">
    <name type="scientific">Xanthomonas boreopolis</name>
    <dbReference type="NCBI Taxonomy" id="86183"/>
    <lineage>
        <taxon>Bacteria</taxon>
        <taxon>Pseudomonadati</taxon>
        <taxon>Pseudomonadota</taxon>
        <taxon>Gammaproteobacteria</taxon>
        <taxon>Lysobacterales</taxon>
        <taxon>Lysobacteraceae</taxon>
        <taxon>Xanthomonas</taxon>
    </lineage>
</organism>
<dbReference type="InterPro" id="IPR050925">
    <property type="entry name" value="Rhomboid_protease_S54"/>
</dbReference>
<keyword evidence="4 6" id="KW-0472">Membrane</keyword>
<gene>
    <name evidence="8" type="ORF">GCM10009090_35110</name>
</gene>
<dbReference type="InterPro" id="IPR035952">
    <property type="entry name" value="Rhomboid-like_sf"/>
</dbReference>
<feature type="transmembrane region" description="Helical" evidence="6">
    <location>
        <begin position="126"/>
        <end position="146"/>
    </location>
</feature>
<evidence type="ECO:0000256" key="4">
    <source>
        <dbReference type="ARBA" id="ARBA00023136"/>
    </source>
</evidence>
<dbReference type="GO" id="GO:0016020">
    <property type="term" value="C:membrane"/>
    <property type="evidence" value="ECO:0007669"/>
    <property type="project" value="UniProtKB-SubCell"/>
</dbReference>
<evidence type="ECO:0000256" key="2">
    <source>
        <dbReference type="ARBA" id="ARBA00022692"/>
    </source>
</evidence>
<dbReference type="EMBL" id="BNBA01000042">
    <property type="protein sequence ID" value="GHH60119.1"/>
    <property type="molecule type" value="Genomic_DNA"/>
</dbReference>
<dbReference type="PANTHER" id="PTHR43731:SF9">
    <property type="entry name" value="SLR1461 PROTEIN"/>
    <property type="match status" value="1"/>
</dbReference>
<evidence type="ECO:0000256" key="6">
    <source>
        <dbReference type="SAM" id="Phobius"/>
    </source>
</evidence>
<evidence type="ECO:0000313" key="9">
    <source>
        <dbReference type="Proteomes" id="UP000623958"/>
    </source>
</evidence>
<accession>A0A919FBK4</accession>
<evidence type="ECO:0000313" key="8">
    <source>
        <dbReference type="EMBL" id="GHH60119.1"/>
    </source>
</evidence>
<feature type="region of interest" description="Disordered" evidence="5">
    <location>
        <begin position="209"/>
        <end position="262"/>
    </location>
</feature>
<reference evidence="8" key="2">
    <citation type="submission" date="2020-09" db="EMBL/GenBank/DDBJ databases">
        <authorList>
            <person name="Sun Q."/>
            <person name="Ohkuma M."/>
        </authorList>
    </citation>
    <scope>NUCLEOTIDE SEQUENCE</scope>
    <source>
        <strain evidence="8">JCM 13306</strain>
    </source>
</reference>
<dbReference type="Gene3D" id="1.20.1540.10">
    <property type="entry name" value="Rhomboid-like"/>
    <property type="match status" value="1"/>
</dbReference>
<sequence>MDIRDPETSALDPAVQGRFDRSRLLRAFNLSLGAVLLLVAVFASQGMFDWRPWAVAPHEAGGLRGLLTAPLLHGSLEHLGANSFALLILGTLAGSVYPRATVFSLPLLWVGSGLGAWLLGDVGSRHLGASGITHGLLFLVFVLGVLRRDRAAIATSMIAFLFYGGMLLTILPHEPGVSWQSHMGGAMAGVIAALLFRLCDPLPPRKRYSWEDEDEDLDGERLDEKDGLEPPSPREVPVLWQRDPGSPGGVVIRFRPRGEPND</sequence>
<evidence type="ECO:0000256" key="3">
    <source>
        <dbReference type="ARBA" id="ARBA00022989"/>
    </source>
</evidence>
<dbReference type="RefSeq" id="WP_434026752.1">
    <property type="nucleotide sequence ID" value="NZ_BNBA01000042.1"/>
</dbReference>
<comment type="subcellular location">
    <subcellularLocation>
        <location evidence="1">Membrane</location>
        <topology evidence="1">Multi-pass membrane protein</topology>
    </subcellularLocation>
</comment>
<feature type="transmembrane region" description="Helical" evidence="6">
    <location>
        <begin position="179"/>
        <end position="199"/>
    </location>
</feature>
<dbReference type="GO" id="GO:0004252">
    <property type="term" value="F:serine-type endopeptidase activity"/>
    <property type="evidence" value="ECO:0007669"/>
    <property type="project" value="InterPro"/>
</dbReference>
<dbReference type="PANTHER" id="PTHR43731">
    <property type="entry name" value="RHOMBOID PROTEASE"/>
    <property type="match status" value="1"/>
</dbReference>
<dbReference type="SUPFAM" id="SSF144091">
    <property type="entry name" value="Rhomboid-like"/>
    <property type="match status" value="1"/>
</dbReference>
<evidence type="ECO:0000256" key="1">
    <source>
        <dbReference type="ARBA" id="ARBA00004141"/>
    </source>
</evidence>
<dbReference type="Proteomes" id="UP000623958">
    <property type="component" value="Unassembled WGS sequence"/>
</dbReference>
<dbReference type="InterPro" id="IPR022764">
    <property type="entry name" value="Peptidase_S54_rhomboid_dom"/>
</dbReference>
<feature type="transmembrane region" description="Helical" evidence="6">
    <location>
        <begin position="102"/>
        <end position="120"/>
    </location>
</feature>
<dbReference type="Pfam" id="PF01694">
    <property type="entry name" value="Rhomboid"/>
    <property type="match status" value="1"/>
</dbReference>
<feature type="transmembrane region" description="Helical" evidence="6">
    <location>
        <begin position="153"/>
        <end position="173"/>
    </location>
</feature>
<feature type="transmembrane region" description="Helical" evidence="6">
    <location>
        <begin position="27"/>
        <end position="48"/>
    </location>
</feature>
<keyword evidence="9" id="KW-1185">Reference proteome</keyword>
<feature type="domain" description="Peptidase S54 rhomboid" evidence="7">
    <location>
        <begin position="64"/>
        <end position="196"/>
    </location>
</feature>
<dbReference type="AlphaFoldDB" id="A0A919FBK4"/>
<evidence type="ECO:0000256" key="5">
    <source>
        <dbReference type="SAM" id="MobiDB-lite"/>
    </source>
</evidence>
<evidence type="ECO:0000259" key="7">
    <source>
        <dbReference type="Pfam" id="PF01694"/>
    </source>
</evidence>
<name>A0A919FBK4_9XANT</name>
<keyword evidence="3 6" id="KW-1133">Transmembrane helix</keyword>